<accession>A0A914AJ71</accession>
<dbReference type="GO" id="GO:0005762">
    <property type="term" value="C:mitochondrial large ribosomal subunit"/>
    <property type="evidence" value="ECO:0007669"/>
    <property type="project" value="TreeGrafter"/>
</dbReference>
<evidence type="ECO:0000256" key="1">
    <source>
        <dbReference type="ARBA" id="ARBA00004173"/>
    </source>
</evidence>
<dbReference type="Gene3D" id="2.40.50.100">
    <property type="match status" value="1"/>
</dbReference>
<dbReference type="GO" id="GO:0006412">
    <property type="term" value="P:translation"/>
    <property type="evidence" value="ECO:0007669"/>
    <property type="project" value="InterPro"/>
</dbReference>
<evidence type="ECO:0000313" key="10">
    <source>
        <dbReference type="Proteomes" id="UP000887568"/>
    </source>
</evidence>
<comment type="similarity">
    <text evidence="2">Belongs to the bacterial ribosomal protein bL27 family.</text>
</comment>
<dbReference type="OMA" id="NHESKWS"/>
<sequence>MLVRQISKLFKSPLKSIEIGLWSTALEQVRPALSLCGVRWASKKAGSSKRNHGGKSPGQRLGLKKNEGCYVQPGMILVRQKMAFRWYPGNFVTTGRDRTLSAQVAGTVYFTQERWNPRPDTEFGRSVAPTLSDEAMTRTFVNVRPEPEVGNFKLKEQI</sequence>
<dbReference type="AlphaFoldDB" id="A0A914AJ71"/>
<dbReference type="Pfam" id="PF01016">
    <property type="entry name" value="Ribosomal_L27"/>
    <property type="match status" value="1"/>
</dbReference>
<name>A0A914AJ71_PATMI</name>
<proteinExistence type="inferred from homology"/>
<comment type="subcellular location">
    <subcellularLocation>
        <location evidence="1">Mitochondrion</location>
    </subcellularLocation>
</comment>
<protein>
    <recommendedName>
        <fullName evidence="7">Large ribosomal subunit protein bL27m</fullName>
    </recommendedName>
    <alternativeName>
        <fullName evidence="8">39S ribosomal protein L27, mitochondrial</fullName>
    </alternativeName>
</protein>
<organism evidence="9 10">
    <name type="scientific">Patiria miniata</name>
    <name type="common">Bat star</name>
    <name type="synonym">Asterina miniata</name>
    <dbReference type="NCBI Taxonomy" id="46514"/>
    <lineage>
        <taxon>Eukaryota</taxon>
        <taxon>Metazoa</taxon>
        <taxon>Echinodermata</taxon>
        <taxon>Eleutherozoa</taxon>
        <taxon>Asterozoa</taxon>
        <taxon>Asteroidea</taxon>
        <taxon>Valvatacea</taxon>
        <taxon>Valvatida</taxon>
        <taxon>Asterinidae</taxon>
        <taxon>Patiria</taxon>
    </lineage>
</organism>
<evidence type="ECO:0000256" key="4">
    <source>
        <dbReference type="ARBA" id="ARBA00022980"/>
    </source>
</evidence>
<keyword evidence="5" id="KW-0496">Mitochondrion</keyword>
<dbReference type="GeneID" id="119734176"/>
<keyword evidence="4" id="KW-0689">Ribosomal protein</keyword>
<evidence type="ECO:0000256" key="7">
    <source>
        <dbReference type="ARBA" id="ARBA00035267"/>
    </source>
</evidence>
<keyword evidence="3" id="KW-0809">Transit peptide</keyword>
<dbReference type="RefSeq" id="XP_038063454.1">
    <property type="nucleotide sequence ID" value="XM_038207526.1"/>
</dbReference>
<evidence type="ECO:0000256" key="5">
    <source>
        <dbReference type="ARBA" id="ARBA00023128"/>
    </source>
</evidence>
<dbReference type="PANTHER" id="PTHR15893">
    <property type="entry name" value="RIBOSOMAL PROTEIN L27"/>
    <property type="match status" value="1"/>
</dbReference>
<keyword evidence="10" id="KW-1185">Reference proteome</keyword>
<dbReference type="SUPFAM" id="SSF110324">
    <property type="entry name" value="Ribosomal L27 protein-like"/>
    <property type="match status" value="1"/>
</dbReference>
<keyword evidence="6" id="KW-0687">Ribonucleoprotein</keyword>
<dbReference type="Proteomes" id="UP000887568">
    <property type="component" value="Unplaced"/>
</dbReference>
<dbReference type="EnsemblMetazoa" id="XM_038207526.1">
    <property type="protein sequence ID" value="XP_038063454.1"/>
    <property type="gene ID" value="LOC119734176"/>
</dbReference>
<dbReference type="FunFam" id="2.40.50.100:FF:000031">
    <property type="entry name" value="39S ribosomal protein L27, mitochondrial"/>
    <property type="match status" value="1"/>
</dbReference>
<evidence type="ECO:0000256" key="6">
    <source>
        <dbReference type="ARBA" id="ARBA00023274"/>
    </source>
</evidence>
<evidence type="ECO:0000256" key="3">
    <source>
        <dbReference type="ARBA" id="ARBA00022946"/>
    </source>
</evidence>
<dbReference type="PRINTS" id="PR00063">
    <property type="entry name" value="RIBOSOMALL27"/>
</dbReference>
<reference evidence="9" key="1">
    <citation type="submission" date="2022-11" db="UniProtKB">
        <authorList>
            <consortium name="EnsemblMetazoa"/>
        </authorList>
    </citation>
    <scope>IDENTIFICATION</scope>
</reference>
<evidence type="ECO:0000313" key="9">
    <source>
        <dbReference type="EnsemblMetazoa" id="XP_038063454.1"/>
    </source>
</evidence>
<evidence type="ECO:0000256" key="8">
    <source>
        <dbReference type="ARBA" id="ARBA00076963"/>
    </source>
</evidence>
<dbReference type="PANTHER" id="PTHR15893:SF0">
    <property type="entry name" value="LARGE RIBOSOMAL SUBUNIT PROTEIN BL27M"/>
    <property type="match status" value="1"/>
</dbReference>
<dbReference type="OrthoDB" id="1867012at2759"/>
<dbReference type="GO" id="GO:0003735">
    <property type="term" value="F:structural constituent of ribosome"/>
    <property type="evidence" value="ECO:0007669"/>
    <property type="project" value="InterPro"/>
</dbReference>
<dbReference type="InterPro" id="IPR001684">
    <property type="entry name" value="Ribosomal_bL27"/>
</dbReference>
<dbReference type="GO" id="GO:0005743">
    <property type="term" value="C:mitochondrial inner membrane"/>
    <property type="evidence" value="ECO:0007669"/>
    <property type="project" value="UniProtKB-ARBA"/>
</dbReference>
<evidence type="ECO:0000256" key="2">
    <source>
        <dbReference type="ARBA" id="ARBA00010797"/>
    </source>
</evidence>